<feature type="transmembrane region" description="Helical" evidence="1">
    <location>
        <begin position="12"/>
        <end position="32"/>
    </location>
</feature>
<keyword evidence="1" id="KW-0472">Membrane</keyword>
<feature type="transmembrane region" description="Helical" evidence="1">
    <location>
        <begin position="238"/>
        <end position="258"/>
    </location>
</feature>
<feature type="transmembrane region" description="Helical" evidence="1">
    <location>
        <begin position="79"/>
        <end position="102"/>
    </location>
</feature>
<dbReference type="PANTHER" id="PTHR38454">
    <property type="entry name" value="INTEGRAL MEMBRANE PROTEIN-RELATED"/>
    <property type="match status" value="1"/>
</dbReference>
<reference evidence="2 3" key="1">
    <citation type="journal article" date="2019" name="Int. J. Syst. Evol. Microbiol.">
        <title>The Global Catalogue of Microorganisms (GCM) 10K type strain sequencing project: providing services to taxonomists for standard genome sequencing and annotation.</title>
        <authorList>
            <consortium name="The Broad Institute Genomics Platform"/>
            <consortium name="The Broad Institute Genome Sequencing Center for Infectious Disease"/>
            <person name="Wu L."/>
            <person name="Ma J."/>
        </authorList>
    </citation>
    <scope>NUCLEOTIDE SEQUENCE [LARGE SCALE GENOMIC DNA]</scope>
    <source>
        <strain evidence="2 3">JCM 14304</strain>
    </source>
</reference>
<feature type="transmembrane region" description="Helical" evidence="1">
    <location>
        <begin position="109"/>
        <end position="130"/>
    </location>
</feature>
<dbReference type="Pfam" id="PF09586">
    <property type="entry name" value="YfhO"/>
    <property type="match status" value="1"/>
</dbReference>
<keyword evidence="1" id="KW-1133">Transmembrane helix</keyword>
<evidence type="ECO:0000313" key="2">
    <source>
        <dbReference type="EMBL" id="GAA1578965.1"/>
    </source>
</evidence>
<organism evidence="2 3">
    <name type="scientific">Kribbella karoonensis</name>
    <dbReference type="NCBI Taxonomy" id="324851"/>
    <lineage>
        <taxon>Bacteria</taxon>
        <taxon>Bacillati</taxon>
        <taxon>Actinomycetota</taxon>
        <taxon>Actinomycetes</taxon>
        <taxon>Propionibacteriales</taxon>
        <taxon>Kribbellaceae</taxon>
        <taxon>Kribbella</taxon>
    </lineage>
</organism>
<feature type="transmembrane region" description="Helical" evidence="1">
    <location>
        <begin position="136"/>
        <end position="156"/>
    </location>
</feature>
<dbReference type="EMBL" id="BAAAND010000004">
    <property type="protein sequence ID" value="GAA1578965.1"/>
    <property type="molecule type" value="Genomic_DNA"/>
</dbReference>
<evidence type="ECO:0000256" key="1">
    <source>
        <dbReference type="SAM" id="Phobius"/>
    </source>
</evidence>
<accession>A0ABN2DMF9</accession>
<protein>
    <submittedName>
        <fullName evidence="2">YfhO family protein</fullName>
    </submittedName>
</protein>
<feature type="transmembrane region" description="Helical" evidence="1">
    <location>
        <begin position="358"/>
        <end position="376"/>
    </location>
</feature>
<name>A0ABN2DMF9_9ACTN</name>
<feature type="transmembrane region" description="Helical" evidence="1">
    <location>
        <begin position="293"/>
        <end position="313"/>
    </location>
</feature>
<feature type="transmembrane region" description="Helical" evidence="1">
    <location>
        <begin position="203"/>
        <end position="226"/>
    </location>
</feature>
<comment type="caution">
    <text evidence="2">The sequence shown here is derived from an EMBL/GenBank/DDBJ whole genome shotgun (WGS) entry which is preliminary data.</text>
</comment>
<feature type="transmembrane region" description="Helical" evidence="1">
    <location>
        <begin position="383"/>
        <end position="403"/>
    </location>
</feature>
<dbReference type="RefSeq" id="WP_344190112.1">
    <property type="nucleotide sequence ID" value="NZ_BAAAND010000004.1"/>
</dbReference>
<keyword evidence="1" id="KW-0812">Transmembrane</keyword>
<feature type="transmembrane region" description="Helical" evidence="1">
    <location>
        <begin position="325"/>
        <end position="342"/>
    </location>
</feature>
<keyword evidence="3" id="KW-1185">Reference proteome</keyword>
<feature type="transmembrane region" description="Helical" evidence="1">
    <location>
        <begin position="163"/>
        <end position="183"/>
    </location>
</feature>
<feature type="transmembrane region" description="Helical" evidence="1">
    <location>
        <begin position="813"/>
        <end position="835"/>
    </location>
</feature>
<dbReference type="Proteomes" id="UP001500190">
    <property type="component" value="Unassembled WGS sequence"/>
</dbReference>
<evidence type="ECO:0000313" key="3">
    <source>
        <dbReference type="Proteomes" id="UP001500190"/>
    </source>
</evidence>
<feature type="transmembrane region" description="Helical" evidence="1">
    <location>
        <begin position="409"/>
        <end position="427"/>
    </location>
</feature>
<proteinExistence type="predicted"/>
<gene>
    <name evidence="2" type="ORF">GCM10009742_23870</name>
</gene>
<feature type="transmembrane region" description="Helical" evidence="1">
    <location>
        <begin position="439"/>
        <end position="457"/>
    </location>
</feature>
<dbReference type="InterPro" id="IPR018580">
    <property type="entry name" value="Uncharacterised_YfhO"/>
</dbReference>
<dbReference type="PANTHER" id="PTHR38454:SF1">
    <property type="entry name" value="INTEGRAL MEMBRANE PROTEIN"/>
    <property type="match status" value="1"/>
</dbReference>
<sequence>MNRGFAARIRRQWPVLAAAVGAGLTFVISGIIRGTYPFGDGPRSTNDLGQQFVPMYAHYRDMLTGQGVGDLLFNWSSGFGVPFLGDFMAYVGSTLSWIVLLFPRDHIDLALFLVDVFAIGLAAGAMTAYLRRLRPGPAWIAVVAGISYGACGWAIDDAAYMSVWLNGLVAFPVICLLCEWILSRRSTLSLLVSPFVIALLWTSHFYTVYMATLGAAIVVVARILAYDASVSWRTRLTGALRCIVAVGLGIGLAAPLLLPTYRIVQAARPSPDAAFRPISAMDFLARLLPGSEGVGATPGLAVGTVLLLLAVSFPFNRAVPGRERIVWTAAVALTVLSMQVDFTHDVWHGFDTPNGSNYRQAFIVAGLLVIVGWLSAASGLRTVLAVAAPVGVVLVLYLVMWNVRTTTTTTRIVVPLLIVIAVGAWLAGRRPDRLGRVAVALLVGAVVAEVSVSSAAIDAQRSKILSAKPPWGDLHTAIRGLVESSDDWPTHRAAPGADQTVNDPMLIGGQGPQYYSSTIPDRVSQQLLDLGFGYSSYGRATIDPQNPVVDAAFAIRNRVVVGDDDVPKLETYDAAPLVTVRRAKPFTSGDPGPFGAQETALGADVYTIPKVLGEKDPDATVSDRRGGLTITPARGATLPVETTLHATCTPGSEIWFAAPTYVGEVLVDGRDWVTNLAPTAKSPGIYSGAPMLRVGTAGADGKVEVTLRLAARTKLPSSPIGCLHPDRLTAAVANLNASKAAAVSVGGHSIRVRLQPGEAAAVVIGVVRIDGWSCSVDGKAGRTPGTRGGLLAVAAPAGASEVSCAYRPVGARMGLAVGALALLGLLAVAGLLLLLRRRPRA</sequence>